<dbReference type="AlphaFoldDB" id="A0AAP0FQ12"/>
<reference evidence="2 3" key="1">
    <citation type="submission" date="2024-01" db="EMBL/GenBank/DDBJ databases">
        <title>Genome assemblies of Stephania.</title>
        <authorList>
            <person name="Yang L."/>
        </authorList>
    </citation>
    <scope>NUCLEOTIDE SEQUENCE [LARGE SCALE GENOMIC DNA]</scope>
    <source>
        <strain evidence="2">YNDBR</strain>
        <tissue evidence="2">Leaf</tissue>
    </source>
</reference>
<dbReference type="Proteomes" id="UP001420932">
    <property type="component" value="Unassembled WGS sequence"/>
</dbReference>
<comment type="caution">
    <text evidence="2">The sequence shown here is derived from an EMBL/GenBank/DDBJ whole genome shotgun (WGS) entry which is preliminary data.</text>
</comment>
<dbReference type="EMBL" id="JBBNAF010000010">
    <property type="protein sequence ID" value="KAK9107724.1"/>
    <property type="molecule type" value="Genomic_DNA"/>
</dbReference>
<keyword evidence="3" id="KW-1185">Reference proteome</keyword>
<feature type="compositionally biased region" description="Polar residues" evidence="1">
    <location>
        <begin position="52"/>
        <end position="68"/>
    </location>
</feature>
<gene>
    <name evidence="2" type="ORF">Syun_023735</name>
</gene>
<protein>
    <submittedName>
        <fullName evidence="2">Uncharacterized protein</fullName>
    </submittedName>
</protein>
<proteinExistence type="predicted"/>
<evidence type="ECO:0000313" key="3">
    <source>
        <dbReference type="Proteomes" id="UP001420932"/>
    </source>
</evidence>
<evidence type="ECO:0000256" key="1">
    <source>
        <dbReference type="SAM" id="MobiDB-lite"/>
    </source>
</evidence>
<name>A0AAP0FQ12_9MAGN</name>
<sequence length="120" mass="13155">MDGSSDEEQRLQRGQAGTQRLEELGKATPDKMRRKRCRGSEELVVWTPAKQHGSSSGRPTGDWQQSTTKDAERRHDPQGTAETVHPWARADATAAPLLVEDELVENNSNESNNSGGGKTT</sequence>
<feature type="region of interest" description="Disordered" evidence="1">
    <location>
        <begin position="1"/>
        <end position="120"/>
    </location>
</feature>
<organism evidence="2 3">
    <name type="scientific">Stephania yunnanensis</name>
    <dbReference type="NCBI Taxonomy" id="152371"/>
    <lineage>
        <taxon>Eukaryota</taxon>
        <taxon>Viridiplantae</taxon>
        <taxon>Streptophyta</taxon>
        <taxon>Embryophyta</taxon>
        <taxon>Tracheophyta</taxon>
        <taxon>Spermatophyta</taxon>
        <taxon>Magnoliopsida</taxon>
        <taxon>Ranunculales</taxon>
        <taxon>Menispermaceae</taxon>
        <taxon>Menispermoideae</taxon>
        <taxon>Cissampelideae</taxon>
        <taxon>Stephania</taxon>
    </lineage>
</organism>
<feature type="compositionally biased region" description="Basic and acidic residues" evidence="1">
    <location>
        <begin position="20"/>
        <end position="31"/>
    </location>
</feature>
<accession>A0AAP0FQ12</accession>
<evidence type="ECO:0000313" key="2">
    <source>
        <dbReference type="EMBL" id="KAK9107724.1"/>
    </source>
</evidence>